<accession>A0ABD3NCT3</accession>
<evidence type="ECO:0000313" key="4">
    <source>
        <dbReference type="Proteomes" id="UP001530400"/>
    </source>
</evidence>
<keyword evidence="1" id="KW-0175">Coiled coil</keyword>
<protein>
    <recommendedName>
        <fullName evidence="5">Integrase zinc-binding domain-containing protein</fullName>
    </recommendedName>
</protein>
<gene>
    <name evidence="3" type="ORF">ACHAWO_004874</name>
</gene>
<evidence type="ECO:0000256" key="1">
    <source>
        <dbReference type="SAM" id="Coils"/>
    </source>
</evidence>
<name>A0ABD3NCT3_9STRA</name>
<comment type="caution">
    <text evidence="3">The sequence shown here is derived from an EMBL/GenBank/DDBJ whole genome shotgun (WGS) entry which is preliminary data.</text>
</comment>
<dbReference type="AlphaFoldDB" id="A0ABD3NCT3"/>
<reference evidence="3 4" key="1">
    <citation type="submission" date="2024-10" db="EMBL/GenBank/DDBJ databases">
        <title>Updated reference genomes for cyclostephanoid diatoms.</title>
        <authorList>
            <person name="Roberts W.R."/>
            <person name="Alverson A.J."/>
        </authorList>
    </citation>
    <scope>NUCLEOTIDE SEQUENCE [LARGE SCALE GENOMIC DNA]</scope>
    <source>
        <strain evidence="3 4">AJA010-31</strain>
    </source>
</reference>
<dbReference type="Proteomes" id="UP001530400">
    <property type="component" value="Unassembled WGS sequence"/>
</dbReference>
<feature type="region of interest" description="Disordered" evidence="2">
    <location>
        <begin position="1"/>
        <end position="35"/>
    </location>
</feature>
<proteinExistence type="predicted"/>
<feature type="coiled-coil region" evidence="1">
    <location>
        <begin position="66"/>
        <end position="93"/>
    </location>
</feature>
<organism evidence="3 4">
    <name type="scientific">Cyclotella atomus</name>
    <dbReference type="NCBI Taxonomy" id="382360"/>
    <lineage>
        <taxon>Eukaryota</taxon>
        <taxon>Sar</taxon>
        <taxon>Stramenopiles</taxon>
        <taxon>Ochrophyta</taxon>
        <taxon>Bacillariophyta</taxon>
        <taxon>Coscinodiscophyceae</taxon>
        <taxon>Thalassiosirophycidae</taxon>
        <taxon>Stephanodiscales</taxon>
        <taxon>Stephanodiscaceae</taxon>
        <taxon>Cyclotella</taxon>
    </lineage>
</organism>
<feature type="compositionally biased region" description="Low complexity" evidence="2">
    <location>
        <begin position="1"/>
        <end position="19"/>
    </location>
</feature>
<evidence type="ECO:0008006" key="5">
    <source>
        <dbReference type="Google" id="ProtNLM"/>
    </source>
</evidence>
<evidence type="ECO:0000256" key="2">
    <source>
        <dbReference type="SAM" id="MobiDB-lite"/>
    </source>
</evidence>
<keyword evidence="4" id="KW-1185">Reference proteome</keyword>
<dbReference type="EMBL" id="JALLPJ020001234">
    <property type="protein sequence ID" value="KAL3773429.1"/>
    <property type="molecule type" value="Genomic_DNA"/>
</dbReference>
<sequence>MEELTTPVTTMEELTTPVTAPSPEEEIESTPRQSLTAADHTVIISRALSLHPPGSPTRDTLLLQYLRSIAIDLEAAEEDAARAQKRVEDTRAIFDKTAELLSGKLDVSLMPKGEKLRKRGRKRKGEEDEGDGDYDERFVPPPEGPLFPPMIATSGGGMTELDVQEHRRAFYEKLTEMPYENLHEYVPPVTMPNLRTRAQLDEYAYVAKHWETGTETEDVKAFRRQYKTFYTKMKVSTENVGRRTGHHLRPLAGSIDREVFCRYGKNGESLMYVALEDLYDAIFEIHTLKGHRGWQSCKKLANLKYANLPQDHIRIFLETCPLCLGRKKVKVETPASVAEEIEPVVEEVALNEEVATV</sequence>
<evidence type="ECO:0000313" key="3">
    <source>
        <dbReference type="EMBL" id="KAL3773429.1"/>
    </source>
</evidence>
<feature type="region of interest" description="Disordered" evidence="2">
    <location>
        <begin position="115"/>
        <end position="144"/>
    </location>
</feature>